<accession>A0A856MEE4</accession>
<evidence type="ECO:0000313" key="2">
    <source>
        <dbReference type="EMBL" id="QDL09563.1"/>
    </source>
</evidence>
<dbReference type="EMBL" id="CP030118">
    <property type="protein sequence ID" value="QDL09563.1"/>
    <property type="molecule type" value="Genomic_DNA"/>
</dbReference>
<dbReference type="InterPro" id="IPR029058">
    <property type="entry name" value="AB_hydrolase_fold"/>
</dbReference>
<gene>
    <name evidence="2" type="ORF">DP114_18175</name>
</gene>
<reference evidence="2 3" key="1">
    <citation type="submission" date="2018-06" db="EMBL/GenBank/DDBJ databases">
        <title>Comparative genomics of Brasilonema spp. strains.</title>
        <authorList>
            <person name="Alvarenga D.O."/>
            <person name="Fiore M.F."/>
            <person name="Varani A.M."/>
        </authorList>
    </citation>
    <scope>NUCLEOTIDE SEQUENCE [LARGE SCALE GENOMIC DNA]</scope>
    <source>
        <strain evidence="2 3">CENA114</strain>
    </source>
</reference>
<evidence type="ECO:0000259" key="1">
    <source>
        <dbReference type="Pfam" id="PF01764"/>
    </source>
</evidence>
<dbReference type="CDD" id="cd00519">
    <property type="entry name" value="Lipase_3"/>
    <property type="match status" value="1"/>
</dbReference>
<dbReference type="InterPro" id="IPR002921">
    <property type="entry name" value="Fungal_lipase-type"/>
</dbReference>
<dbReference type="RefSeq" id="WP_171976733.1">
    <property type="nucleotide sequence ID" value="NZ_CAWOXK010000001.1"/>
</dbReference>
<dbReference type="Pfam" id="PF01764">
    <property type="entry name" value="Lipase_3"/>
    <property type="match status" value="1"/>
</dbReference>
<dbReference type="PANTHER" id="PTHR45856">
    <property type="entry name" value="ALPHA/BETA-HYDROLASES SUPERFAMILY PROTEIN"/>
    <property type="match status" value="1"/>
</dbReference>
<protein>
    <recommendedName>
        <fullName evidence="1">Fungal lipase-type domain-containing protein</fullName>
    </recommendedName>
</protein>
<proteinExistence type="predicted"/>
<dbReference type="SUPFAM" id="SSF53474">
    <property type="entry name" value="alpha/beta-Hydrolases"/>
    <property type="match status" value="1"/>
</dbReference>
<name>A0A856MEE4_9CYAN</name>
<sequence>MFNKLKQLITNQQNVMETLQDEPFYFQPQAVGYHPNNAYTLGLISSLAYKNGTQLNPNLQKDVPGWISKFHVADLALDKTKLNWFDSDTWSLTDTQAIVLENQEVVIIGFRGSQERIDWLTDSQIIQRTKGPGGYGVHFGIYYALMSIWDKIEPYIKNKGDKTLWFTGHSLGAGLAVMATAHCLFELNIVPNGLYNYGQPKVGSEDFVEAFNKRFVSQTFRFANNNDIVPFLPLSQSDISVKIPNIVKYLPRSHKLNIVNVHTMVDYYHVGHLKYFDKDGVLHDEGLGIADKWLDRIAGHLDSLLKIAPGSLTTGGLFDRADLLGDHMMKQYIVNLKKHREEWEVNNKSVSS</sequence>
<dbReference type="GO" id="GO:0006629">
    <property type="term" value="P:lipid metabolic process"/>
    <property type="evidence" value="ECO:0007669"/>
    <property type="project" value="InterPro"/>
</dbReference>
<dbReference type="InterPro" id="IPR051218">
    <property type="entry name" value="Sec_MonoDiacylglyc_Lipase"/>
</dbReference>
<dbReference type="KEGG" id="bsen:DP114_18175"/>
<organism evidence="2 3">
    <name type="scientific">Brasilonema sennae CENA114</name>
    <dbReference type="NCBI Taxonomy" id="415709"/>
    <lineage>
        <taxon>Bacteria</taxon>
        <taxon>Bacillati</taxon>
        <taxon>Cyanobacteriota</taxon>
        <taxon>Cyanophyceae</taxon>
        <taxon>Nostocales</taxon>
        <taxon>Scytonemataceae</taxon>
        <taxon>Brasilonema</taxon>
        <taxon>Bromeliae group (in: Brasilonema)</taxon>
    </lineage>
</organism>
<evidence type="ECO:0000313" key="3">
    <source>
        <dbReference type="Proteomes" id="UP000503129"/>
    </source>
</evidence>
<dbReference type="PANTHER" id="PTHR45856:SF11">
    <property type="entry name" value="FUNGAL LIPASE-LIKE DOMAIN-CONTAINING PROTEIN"/>
    <property type="match status" value="1"/>
</dbReference>
<dbReference type="AlphaFoldDB" id="A0A856MEE4"/>
<dbReference type="Proteomes" id="UP000503129">
    <property type="component" value="Chromosome"/>
</dbReference>
<keyword evidence="3" id="KW-1185">Reference proteome</keyword>
<feature type="domain" description="Fungal lipase-type" evidence="1">
    <location>
        <begin position="108"/>
        <end position="235"/>
    </location>
</feature>
<dbReference type="Gene3D" id="3.40.50.1820">
    <property type="entry name" value="alpha/beta hydrolase"/>
    <property type="match status" value="1"/>
</dbReference>